<reference evidence="1 2" key="1">
    <citation type="submission" date="2024-10" db="EMBL/GenBank/DDBJ databases">
        <title>Updated reference genomes for cyclostephanoid diatoms.</title>
        <authorList>
            <person name="Roberts W.R."/>
            <person name="Alverson A.J."/>
        </authorList>
    </citation>
    <scope>NUCLEOTIDE SEQUENCE [LARGE SCALE GENOMIC DNA]</scope>
    <source>
        <strain evidence="1 2">AJA010-31</strain>
    </source>
</reference>
<protein>
    <submittedName>
        <fullName evidence="1">Uncharacterized protein</fullName>
    </submittedName>
</protein>
<gene>
    <name evidence="1" type="ORF">ACHAWO_002444</name>
</gene>
<keyword evidence="2" id="KW-1185">Reference proteome</keyword>
<dbReference type="Proteomes" id="UP001530400">
    <property type="component" value="Unassembled WGS sequence"/>
</dbReference>
<dbReference type="PANTHER" id="PTHR43642:SF1">
    <property type="entry name" value="HYBRID SIGNAL TRANSDUCTION HISTIDINE KINASE G"/>
    <property type="match status" value="1"/>
</dbReference>
<dbReference type="EMBL" id="JALLPJ020000114">
    <property type="protein sequence ID" value="KAL3802024.1"/>
    <property type="molecule type" value="Genomic_DNA"/>
</dbReference>
<dbReference type="PANTHER" id="PTHR43642">
    <property type="entry name" value="HYBRID SIGNAL TRANSDUCTION HISTIDINE KINASE G"/>
    <property type="match status" value="1"/>
</dbReference>
<dbReference type="InterPro" id="IPR053159">
    <property type="entry name" value="Hybrid_Histidine_Kinase"/>
</dbReference>
<sequence length="255" mass="29395">MKDLFLMVCQFMRKQGHSPILKSMVIMLRTVLILLDEPEEALGHYDDVWKNIQEHRIPPRQAMTLYFQDLYIAVMLRRENIRGICEQFIAAKSMDSSTIMFSDLVKEFIVGLASFQIYRENLQQNQQQLQLWMERGRKCLEQMNVWAEPGAMINFGHKILLLQAEKSYCRGDIVAAKESYKNAVAAAECNAFINDAALAYELAGRFYEEIGDFFLIGMSTIIPGVSNPRQMLFFYLMSTCAKVKTANELHLKVQP</sequence>
<comment type="caution">
    <text evidence="1">The sequence shown here is derived from an EMBL/GenBank/DDBJ whole genome shotgun (WGS) entry which is preliminary data.</text>
</comment>
<evidence type="ECO:0000313" key="1">
    <source>
        <dbReference type="EMBL" id="KAL3802024.1"/>
    </source>
</evidence>
<accession>A0ABD3QPB7</accession>
<organism evidence="1 2">
    <name type="scientific">Cyclotella atomus</name>
    <dbReference type="NCBI Taxonomy" id="382360"/>
    <lineage>
        <taxon>Eukaryota</taxon>
        <taxon>Sar</taxon>
        <taxon>Stramenopiles</taxon>
        <taxon>Ochrophyta</taxon>
        <taxon>Bacillariophyta</taxon>
        <taxon>Coscinodiscophyceae</taxon>
        <taxon>Thalassiosirophycidae</taxon>
        <taxon>Stephanodiscales</taxon>
        <taxon>Stephanodiscaceae</taxon>
        <taxon>Cyclotella</taxon>
    </lineage>
</organism>
<dbReference type="AlphaFoldDB" id="A0ABD3QPB7"/>
<proteinExistence type="predicted"/>
<evidence type="ECO:0000313" key="2">
    <source>
        <dbReference type="Proteomes" id="UP001530400"/>
    </source>
</evidence>
<name>A0ABD3QPB7_9STRA</name>